<dbReference type="KEGG" id="dalk:DSCA_31180"/>
<evidence type="ECO:0000313" key="4">
    <source>
        <dbReference type="Proteomes" id="UP000427906"/>
    </source>
</evidence>
<feature type="region of interest" description="Disordered" evidence="1">
    <location>
        <begin position="1"/>
        <end position="38"/>
    </location>
</feature>
<accession>A0A5K7YJZ5</accession>
<keyword evidence="2" id="KW-0472">Membrane</keyword>
<keyword evidence="4" id="KW-1185">Reference proteome</keyword>
<evidence type="ECO:0000313" key="3">
    <source>
        <dbReference type="EMBL" id="BBO69188.1"/>
    </source>
</evidence>
<dbReference type="EMBL" id="AP021874">
    <property type="protein sequence ID" value="BBO69188.1"/>
    <property type="molecule type" value="Genomic_DNA"/>
</dbReference>
<name>A0A5K7YJZ5_9BACT</name>
<reference evidence="3 4" key="1">
    <citation type="submission" date="2019-11" db="EMBL/GenBank/DDBJ databases">
        <title>Comparative genomics of hydrocarbon-degrading Desulfosarcina strains.</title>
        <authorList>
            <person name="Watanabe M."/>
            <person name="Kojima H."/>
            <person name="Fukui M."/>
        </authorList>
    </citation>
    <scope>NUCLEOTIDE SEQUENCE [LARGE SCALE GENOMIC DNA]</scope>
    <source>
        <strain evidence="3 4">PL12</strain>
    </source>
</reference>
<dbReference type="AlphaFoldDB" id="A0A5K7YJZ5"/>
<dbReference type="Proteomes" id="UP000427906">
    <property type="component" value="Chromosome"/>
</dbReference>
<proteinExistence type="predicted"/>
<gene>
    <name evidence="3" type="ORF">DSCA_31180</name>
</gene>
<protein>
    <submittedName>
        <fullName evidence="3">Uncharacterized protein</fullName>
    </submittedName>
</protein>
<dbReference type="RefSeq" id="WP_155317258.1">
    <property type="nucleotide sequence ID" value="NZ_AP021874.1"/>
</dbReference>
<feature type="transmembrane region" description="Helical" evidence="2">
    <location>
        <begin position="71"/>
        <end position="88"/>
    </location>
</feature>
<sequence length="89" mass="10501">MERRKTETRRQDHLFVADDRRGGPYDRRGDAARRRERMKEKEKIERIRAFKAKDRQKPSASGTPMVTRKRLMAAGLILLVVIITLILLR</sequence>
<keyword evidence="2" id="KW-1133">Transmembrane helix</keyword>
<keyword evidence="2" id="KW-0812">Transmembrane</keyword>
<evidence type="ECO:0000256" key="1">
    <source>
        <dbReference type="SAM" id="MobiDB-lite"/>
    </source>
</evidence>
<organism evidence="3 4">
    <name type="scientific">Desulfosarcina alkanivorans</name>
    <dbReference type="NCBI Taxonomy" id="571177"/>
    <lineage>
        <taxon>Bacteria</taxon>
        <taxon>Pseudomonadati</taxon>
        <taxon>Thermodesulfobacteriota</taxon>
        <taxon>Desulfobacteria</taxon>
        <taxon>Desulfobacterales</taxon>
        <taxon>Desulfosarcinaceae</taxon>
        <taxon>Desulfosarcina</taxon>
    </lineage>
</organism>
<evidence type="ECO:0000256" key="2">
    <source>
        <dbReference type="SAM" id="Phobius"/>
    </source>
</evidence>